<evidence type="ECO:0000313" key="7">
    <source>
        <dbReference type="Proteomes" id="UP000821853"/>
    </source>
</evidence>
<dbReference type="InterPro" id="IPR012340">
    <property type="entry name" value="NA-bd_OB-fold"/>
</dbReference>
<dbReference type="InterPro" id="IPR029710">
    <property type="entry name" value="LIG4"/>
</dbReference>
<dbReference type="Gene3D" id="3.40.50.10190">
    <property type="entry name" value="BRCT domain"/>
    <property type="match status" value="1"/>
</dbReference>
<feature type="domain" description="DNA ligase IV" evidence="5">
    <location>
        <begin position="291"/>
        <end position="322"/>
    </location>
</feature>
<dbReference type="PANTHER" id="PTHR45997">
    <property type="entry name" value="DNA LIGASE 4"/>
    <property type="match status" value="1"/>
</dbReference>
<proteinExistence type="predicted"/>
<dbReference type="CDD" id="cd07968">
    <property type="entry name" value="OBF_DNA_ligase_IV"/>
    <property type="match status" value="1"/>
</dbReference>
<evidence type="ECO:0000313" key="6">
    <source>
        <dbReference type="EMBL" id="KAH9384462.1"/>
    </source>
</evidence>
<name>A0A9J6H9L9_HAELO</name>
<dbReference type="Pfam" id="PF00533">
    <property type="entry name" value="BRCT"/>
    <property type="match status" value="1"/>
</dbReference>
<evidence type="ECO:0000256" key="1">
    <source>
        <dbReference type="ARBA" id="ARBA00023172"/>
    </source>
</evidence>
<dbReference type="InterPro" id="IPR012309">
    <property type="entry name" value="DNA_ligase_ATP-dep_C"/>
</dbReference>
<organism evidence="6 7">
    <name type="scientific">Haemaphysalis longicornis</name>
    <name type="common">Bush tick</name>
    <dbReference type="NCBI Taxonomy" id="44386"/>
    <lineage>
        <taxon>Eukaryota</taxon>
        <taxon>Metazoa</taxon>
        <taxon>Ecdysozoa</taxon>
        <taxon>Arthropoda</taxon>
        <taxon>Chelicerata</taxon>
        <taxon>Arachnida</taxon>
        <taxon>Acari</taxon>
        <taxon>Parasitiformes</taxon>
        <taxon>Ixodida</taxon>
        <taxon>Ixodoidea</taxon>
        <taxon>Ixodidae</taxon>
        <taxon>Haemaphysalinae</taxon>
        <taxon>Haemaphysalis</taxon>
    </lineage>
</organism>
<dbReference type="Gene3D" id="2.40.50.140">
    <property type="entry name" value="Nucleic acid-binding proteins"/>
    <property type="match status" value="1"/>
</dbReference>
<dbReference type="GO" id="GO:0006303">
    <property type="term" value="P:double-strand break repair via nonhomologous end joining"/>
    <property type="evidence" value="ECO:0007669"/>
    <property type="project" value="TreeGrafter"/>
</dbReference>
<keyword evidence="1" id="KW-0233">DNA recombination</keyword>
<dbReference type="OMA" id="ICEIDWI"/>
<dbReference type="GO" id="GO:0003910">
    <property type="term" value="F:DNA ligase (ATP) activity"/>
    <property type="evidence" value="ECO:0007669"/>
    <property type="project" value="InterPro"/>
</dbReference>
<reference evidence="6 7" key="1">
    <citation type="journal article" date="2020" name="Cell">
        <title>Large-Scale Comparative Analyses of Tick Genomes Elucidate Their Genetic Diversity and Vector Capacities.</title>
        <authorList>
            <consortium name="Tick Genome and Microbiome Consortium (TIGMIC)"/>
            <person name="Jia N."/>
            <person name="Wang J."/>
            <person name="Shi W."/>
            <person name="Du L."/>
            <person name="Sun Y."/>
            <person name="Zhan W."/>
            <person name="Jiang J.F."/>
            <person name="Wang Q."/>
            <person name="Zhang B."/>
            <person name="Ji P."/>
            <person name="Bell-Sakyi L."/>
            <person name="Cui X.M."/>
            <person name="Yuan T.T."/>
            <person name="Jiang B.G."/>
            <person name="Yang W.F."/>
            <person name="Lam T.T."/>
            <person name="Chang Q.C."/>
            <person name="Ding S.J."/>
            <person name="Wang X.J."/>
            <person name="Zhu J.G."/>
            <person name="Ruan X.D."/>
            <person name="Zhao L."/>
            <person name="Wei J.T."/>
            <person name="Ye R.Z."/>
            <person name="Que T.C."/>
            <person name="Du C.H."/>
            <person name="Zhou Y.H."/>
            <person name="Cheng J.X."/>
            <person name="Dai P.F."/>
            <person name="Guo W.B."/>
            <person name="Han X.H."/>
            <person name="Huang E.J."/>
            <person name="Li L.F."/>
            <person name="Wei W."/>
            <person name="Gao Y.C."/>
            <person name="Liu J.Z."/>
            <person name="Shao H.Z."/>
            <person name="Wang X."/>
            <person name="Wang C.C."/>
            <person name="Yang T.C."/>
            <person name="Huo Q.B."/>
            <person name="Li W."/>
            <person name="Chen H.Y."/>
            <person name="Chen S.E."/>
            <person name="Zhou L.G."/>
            <person name="Ni X.B."/>
            <person name="Tian J.H."/>
            <person name="Sheng Y."/>
            <person name="Liu T."/>
            <person name="Pan Y.S."/>
            <person name="Xia L.Y."/>
            <person name="Li J."/>
            <person name="Zhao F."/>
            <person name="Cao W.C."/>
        </authorList>
    </citation>
    <scope>NUCLEOTIDE SEQUENCE [LARGE SCALE GENOMIC DNA]</scope>
    <source>
        <strain evidence="6">HaeL-2018</strain>
    </source>
</reference>
<dbReference type="Pfam" id="PF04679">
    <property type="entry name" value="DNA_ligase_A_C"/>
    <property type="match status" value="1"/>
</dbReference>
<dbReference type="OrthoDB" id="151490at2759"/>
<dbReference type="AlphaFoldDB" id="A0A9J6H9L9"/>
<evidence type="ECO:0000259" key="4">
    <source>
        <dbReference type="Pfam" id="PF04679"/>
    </source>
</evidence>
<dbReference type="Pfam" id="PF11411">
    <property type="entry name" value="DNA_ligase_IV"/>
    <property type="match status" value="1"/>
</dbReference>
<gene>
    <name evidence="6" type="ORF">HPB48_026470</name>
</gene>
<dbReference type="SUPFAM" id="SSF50249">
    <property type="entry name" value="Nucleic acid-binding proteins"/>
    <property type="match status" value="1"/>
</dbReference>
<dbReference type="GO" id="GO:0003677">
    <property type="term" value="F:DNA binding"/>
    <property type="evidence" value="ECO:0007669"/>
    <property type="project" value="InterPro"/>
</dbReference>
<evidence type="ECO:0000259" key="3">
    <source>
        <dbReference type="Pfam" id="PF00533"/>
    </source>
</evidence>
<dbReference type="InterPro" id="IPR001357">
    <property type="entry name" value="BRCT_dom"/>
</dbReference>
<evidence type="ECO:0000259" key="5">
    <source>
        <dbReference type="Pfam" id="PF11411"/>
    </source>
</evidence>
<dbReference type="GO" id="GO:0005958">
    <property type="term" value="C:DNA-dependent protein kinase-DNA ligase 4 complex"/>
    <property type="evidence" value="ECO:0007669"/>
    <property type="project" value="TreeGrafter"/>
</dbReference>
<dbReference type="GO" id="GO:0006297">
    <property type="term" value="P:nucleotide-excision repair, DNA gap filling"/>
    <property type="evidence" value="ECO:0007669"/>
    <property type="project" value="TreeGrafter"/>
</dbReference>
<keyword evidence="7" id="KW-1185">Reference proteome</keyword>
<feature type="region of interest" description="Disordered" evidence="2">
    <location>
        <begin position="378"/>
        <end position="397"/>
    </location>
</feature>
<dbReference type="Proteomes" id="UP000821853">
    <property type="component" value="Unassembled WGS sequence"/>
</dbReference>
<dbReference type="VEuPathDB" id="VectorBase:HLOH_062516"/>
<dbReference type="GO" id="GO:0032807">
    <property type="term" value="C:DNA ligase IV complex"/>
    <property type="evidence" value="ECO:0007669"/>
    <property type="project" value="TreeGrafter"/>
</dbReference>
<dbReference type="EMBL" id="JABSTR010002467">
    <property type="protein sequence ID" value="KAH9384462.1"/>
    <property type="molecule type" value="Genomic_DNA"/>
</dbReference>
<feature type="domain" description="DNA ligase ATP-dependent C-terminal" evidence="4">
    <location>
        <begin position="13"/>
        <end position="129"/>
    </location>
</feature>
<dbReference type="GO" id="GO:0005524">
    <property type="term" value="F:ATP binding"/>
    <property type="evidence" value="ECO:0007669"/>
    <property type="project" value="InterPro"/>
</dbReference>
<feature type="domain" description="BRCT" evidence="3">
    <location>
        <begin position="195"/>
        <end position="259"/>
    </location>
</feature>
<dbReference type="SUPFAM" id="SSF52113">
    <property type="entry name" value="BRCT domain"/>
    <property type="match status" value="1"/>
</dbReference>
<comment type="caution">
    <text evidence="6">The sequence shown here is derived from an EMBL/GenBank/DDBJ whole genome shotgun (WGS) entry which is preliminary data.</text>
</comment>
<protein>
    <submittedName>
        <fullName evidence="6">Uncharacterized protein</fullName>
    </submittedName>
</protein>
<dbReference type="PANTHER" id="PTHR45997:SF1">
    <property type="entry name" value="DNA LIGASE 4"/>
    <property type="match status" value="1"/>
</dbReference>
<sequence>MLILGGYFGEGHRSGVVSHFLLGVASGDCDDSGIPSSFWSVAKVGSGYSKEELDKLLRQLTSKWKVYDPKKPPGKLVLAQGHKEKPDLYLEPSDSVVLQIKASELVKSSNFRTGITLRFPRVVDIRYDKPWQDVLSYAELCELEKAAGGKLATSTVSLDDEDGGSPLKKRRVGGYVKSSIPAHFQPADLSGVVKKCDILQGKEVCILTPCGEDLTKQQMEVKVVELGGTVVQNPSKDTYCVVADKLNFRVRSVVGTKKWDVVKAEKFLSQLDAAQLRPWAPADLWSASAETEERLKKLYDEYGDSYTSPVTPSSLRELFETIPEEKWSAVRNRPDFISKFERENFSSPPEWGLFRNHKFRLAEDRKLDKFIVQLRGGEVEPSTGEGRSTDARKQGSRNRVLEVDSDWIDECIRTGQLPDGF</sequence>
<evidence type="ECO:0000256" key="2">
    <source>
        <dbReference type="SAM" id="MobiDB-lite"/>
    </source>
</evidence>
<dbReference type="GO" id="GO:0006310">
    <property type="term" value="P:DNA recombination"/>
    <property type="evidence" value="ECO:0007669"/>
    <property type="project" value="UniProtKB-KW"/>
</dbReference>
<dbReference type="InterPro" id="IPR021536">
    <property type="entry name" value="DNA_ligase_IV_dom"/>
</dbReference>
<dbReference type="InterPro" id="IPR036420">
    <property type="entry name" value="BRCT_dom_sf"/>
</dbReference>
<accession>A0A9J6H9L9</accession>